<dbReference type="PANTHER" id="PTHR42951:SF4">
    <property type="entry name" value="ACYL-COENZYME A THIOESTERASE MBLAC2"/>
    <property type="match status" value="1"/>
</dbReference>
<evidence type="ECO:0000256" key="2">
    <source>
        <dbReference type="ARBA" id="ARBA00001947"/>
    </source>
</evidence>
<evidence type="ECO:0000256" key="7">
    <source>
        <dbReference type="ARBA" id="ARBA00022723"/>
    </source>
</evidence>
<keyword evidence="9" id="KW-0574">Periplasm</keyword>
<comment type="cofactor">
    <cofactor evidence="2 13">
        <name>Zn(2+)</name>
        <dbReference type="ChEBI" id="CHEBI:29105"/>
    </cofactor>
</comment>
<keyword evidence="7 13" id="KW-0479">Metal-binding</keyword>
<evidence type="ECO:0000256" key="1">
    <source>
        <dbReference type="ARBA" id="ARBA00001526"/>
    </source>
</evidence>
<dbReference type="NCBIfam" id="NF000453">
    <property type="entry name" value="blaPEDO-3_fam"/>
    <property type="match status" value="1"/>
</dbReference>
<proteinExistence type="inferred from homology"/>
<dbReference type="EMBL" id="CP061171">
    <property type="protein sequence ID" value="QNR84596.1"/>
    <property type="molecule type" value="Genomic_DNA"/>
</dbReference>
<evidence type="ECO:0000256" key="5">
    <source>
        <dbReference type="ARBA" id="ARBA00011245"/>
    </source>
</evidence>
<feature type="domain" description="Metallo-beta-lactamase" evidence="15">
    <location>
        <begin position="47"/>
        <end position="217"/>
    </location>
</feature>
<protein>
    <recommendedName>
        <fullName evidence="6 13">Beta-lactamase</fullName>
        <ecNumber evidence="6 13">3.5.2.6</ecNumber>
    </recommendedName>
</protein>
<dbReference type="InterPro" id="IPR001018">
    <property type="entry name" value="Beta-lactamase_class-B_CS"/>
</dbReference>
<reference evidence="16 17" key="1">
    <citation type="submission" date="2020-09" db="EMBL/GenBank/DDBJ databases">
        <title>Pedobacter sp. SW-16 isolated from soil near Yeocheon.</title>
        <authorList>
            <person name="Im H.S."/>
            <person name="Joung Y."/>
            <person name="Lee S.-S."/>
        </authorList>
    </citation>
    <scope>NUCLEOTIDE SEQUENCE [LARGE SCALE GENOMIC DNA]</scope>
    <source>
        <strain evidence="16 17">SW-16</strain>
    </source>
</reference>
<feature type="chain" id="PRO_5045108265" description="Beta-lactamase" evidence="14">
    <location>
        <begin position="19"/>
        <end position="238"/>
    </location>
</feature>
<dbReference type="InterPro" id="IPR050855">
    <property type="entry name" value="NDM-1-like"/>
</dbReference>
<dbReference type="NCBIfam" id="NF012146">
    <property type="entry name" value="blaB-IND-MUS"/>
    <property type="match status" value="1"/>
</dbReference>
<dbReference type="PROSITE" id="PS00743">
    <property type="entry name" value="BETA_LACTAMASE_B_1"/>
    <property type="match status" value="1"/>
</dbReference>
<dbReference type="SUPFAM" id="SSF56281">
    <property type="entry name" value="Metallo-hydrolase/oxidoreductase"/>
    <property type="match status" value="1"/>
</dbReference>
<comment type="subcellular location">
    <subcellularLocation>
        <location evidence="3">Periplasm</location>
    </subcellularLocation>
</comment>
<dbReference type="InterPro" id="IPR036866">
    <property type="entry name" value="RibonucZ/Hydroxyglut_hydro"/>
</dbReference>
<dbReference type="RefSeq" id="WP_167296268.1">
    <property type="nucleotide sequence ID" value="NZ_CP061171.1"/>
</dbReference>
<evidence type="ECO:0000256" key="6">
    <source>
        <dbReference type="ARBA" id="ARBA00012865"/>
    </source>
</evidence>
<dbReference type="SMART" id="SM00849">
    <property type="entry name" value="Lactamase_B"/>
    <property type="match status" value="1"/>
</dbReference>
<comment type="similarity">
    <text evidence="4 13">Belongs to the metallo-beta-lactamase superfamily. Class-B beta-lactamase family.</text>
</comment>
<evidence type="ECO:0000256" key="13">
    <source>
        <dbReference type="RuleBase" id="RU361140"/>
    </source>
</evidence>
<evidence type="ECO:0000256" key="14">
    <source>
        <dbReference type="SAM" id="SignalP"/>
    </source>
</evidence>
<evidence type="ECO:0000256" key="11">
    <source>
        <dbReference type="ARBA" id="ARBA00022833"/>
    </source>
</evidence>
<keyword evidence="10 13" id="KW-0378">Hydrolase</keyword>
<dbReference type="Pfam" id="PF00753">
    <property type="entry name" value="Lactamase_B"/>
    <property type="match status" value="1"/>
</dbReference>
<dbReference type="EC" id="3.5.2.6" evidence="6 13"/>
<dbReference type="InterPro" id="IPR001279">
    <property type="entry name" value="Metallo-B-lactamas"/>
</dbReference>
<evidence type="ECO:0000256" key="10">
    <source>
        <dbReference type="ARBA" id="ARBA00022801"/>
    </source>
</evidence>
<evidence type="ECO:0000256" key="3">
    <source>
        <dbReference type="ARBA" id="ARBA00004418"/>
    </source>
</evidence>
<evidence type="ECO:0000256" key="4">
    <source>
        <dbReference type="ARBA" id="ARBA00005250"/>
    </source>
</evidence>
<dbReference type="Proteomes" id="UP000516439">
    <property type="component" value="Chromosome"/>
</dbReference>
<keyword evidence="17" id="KW-1185">Reference proteome</keyword>
<comment type="subunit">
    <text evidence="5">Monomer.</text>
</comment>
<comment type="catalytic activity">
    <reaction evidence="1 13">
        <text>a beta-lactam + H2O = a substituted beta-amino acid</text>
        <dbReference type="Rhea" id="RHEA:20401"/>
        <dbReference type="ChEBI" id="CHEBI:15377"/>
        <dbReference type="ChEBI" id="CHEBI:35627"/>
        <dbReference type="ChEBI" id="CHEBI:140347"/>
        <dbReference type="EC" id="3.5.2.6"/>
    </reaction>
</comment>
<evidence type="ECO:0000259" key="15">
    <source>
        <dbReference type="SMART" id="SM00849"/>
    </source>
</evidence>
<evidence type="ECO:0000256" key="9">
    <source>
        <dbReference type="ARBA" id="ARBA00022764"/>
    </source>
</evidence>
<evidence type="ECO:0000313" key="17">
    <source>
        <dbReference type="Proteomes" id="UP000516439"/>
    </source>
</evidence>
<dbReference type="Gene3D" id="3.60.15.10">
    <property type="entry name" value="Ribonuclease Z/Hydroxyacylglutathione hydrolase-like"/>
    <property type="match status" value="1"/>
</dbReference>
<accession>A0ABX6TI63</accession>
<keyword evidence="11 13" id="KW-0862">Zinc</keyword>
<keyword evidence="8 14" id="KW-0732">Signal</keyword>
<evidence type="ECO:0000313" key="16">
    <source>
        <dbReference type="EMBL" id="QNR84596.1"/>
    </source>
</evidence>
<dbReference type="PROSITE" id="PS00744">
    <property type="entry name" value="BETA_LACTAMASE_B_2"/>
    <property type="match status" value="1"/>
</dbReference>
<organism evidence="16 17">
    <name type="scientific">Pedobacter riviphilus</name>
    <dbReference type="NCBI Taxonomy" id="2766984"/>
    <lineage>
        <taxon>Bacteria</taxon>
        <taxon>Pseudomonadati</taxon>
        <taxon>Bacteroidota</taxon>
        <taxon>Sphingobacteriia</taxon>
        <taxon>Sphingobacteriales</taxon>
        <taxon>Sphingobacteriaceae</taxon>
        <taxon>Pedobacter</taxon>
    </lineage>
</organism>
<dbReference type="InterPro" id="IPR058199">
    <property type="entry name" value="BlaB//VIM/IMP-1"/>
</dbReference>
<sequence length="238" mass="26909">MRYLFSFLLWLSALASFAQNPKLKIKHLTGDLYVYTTYSTYKGAVTDANAVYLVTNKGVVVIDAPWDTTQFQPFLDSIQAKHHQKVVLAIATHSHGDRAGGLAFFKSKGIKTYTNKLTDEILKTNKEPRAAYTFTNDTTFTVGQYKINTYYAGKGHTKDNLVIWFPKDKVLFGGCLIKSTEADDLGYIGEADLAAWPKSIEKLKQKYPDTKFVITGHDAWGNRESLDHTQKLLRERKL</sequence>
<keyword evidence="12 13" id="KW-0046">Antibiotic resistance</keyword>
<gene>
    <name evidence="16" type="primary">blaB1PEDO</name>
    <name evidence="16" type="ORF">H9N25_22325</name>
</gene>
<dbReference type="NCBIfam" id="NF033088">
    <property type="entry name" value="bla_subclass_B1"/>
    <property type="match status" value="1"/>
</dbReference>
<evidence type="ECO:0000256" key="12">
    <source>
        <dbReference type="ARBA" id="ARBA00023251"/>
    </source>
</evidence>
<name>A0ABX6TI63_9SPHI</name>
<evidence type="ECO:0000256" key="8">
    <source>
        <dbReference type="ARBA" id="ARBA00022729"/>
    </source>
</evidence>
<dbReference type="PANTHER" id="PTHR42951">
    <property type="entry name" value="METALLO-BETA-LACTAMASE DOMAIN-CONTAINING"/>
    <property type="match status" value="1"/>
</dbReference>
<feature type="signal peptide" evidence="14">
    <location>
        <begin position="1"/>
        <end position="18"/>
    </location>
</feature>
<dbReference type="NCBIfam" id="NF012229">
    <property type="entry name" value="bla_class_B_core"/>
    <property type="match status" value="1"/>
</dbReference>